<comment type="similarity">
    <text evidence="1">Belongs to the arrestin family.</text>
</comment>
<dbReference type="InterPro" id="IPR011021">
    <property type="entry name" value="Arrestin-like_N"/>
</dbReference>
<evidence type="ECO:0000256" key="1">
    <source>
        <dbReference type="ARBA" id="ARBA00005298"/>
    </source>
</evidence>
<dbReference type="InterPro" id="IPR050357">
    <property type="entry name" value="Arrestin_domain-protein"/>
</dbReference>
<dbReference type="PANTHER" id="PTHR11188">
    <property type="entry name" value="ARRESTIN DOMAIN CONTAINING PROTEIN"/>
    <property type="match status" value="1"/>
</dbReference>
<dbReference type="EMBL" id="CAXKWB010007574">
    <property type="protein sequence ID" value="CAL4087777.1"/>
    <property type="molecule type" value="Genomic_DNA"/>
</dbReference>
<dbReference type="GO" id="GO:0015031">
    <property type="term" value="P:protein transport"/>
    <property type="evidence" value="ECO:0007669"/>
    <property type="project" value="TreeGrafter"/>
</dbReference>
<reference evidence="3 4" key="1">
    <citation type="submission" date="2024-05" db="EMBL/GenBank/DDBJ databases">
        <authorList>
            <person name="Wallberg A."/>
        </authorList>
    </citation>
    <scope>NUCLEOTIDE SEQUENCE [LARGE SCALE GENOMIC DNA]</scope>
</reference>
<dbReference type="InterPro" id="IPR014752">
    <property type="entry name" value="Arrestin-like_C"/>
</dbReference>
<dbReference type="AlphaFoldDB" id="A0AAV2QMR6"/>
<dbReference type="Pfam" id="PF00339">
    <property type="entry name" value="Arrestin_N"/>
    <property type="match status" value="1"/>
</dbReference>
<feature type="domain" description="Arrestin C-terminal-like" evidence="2">
    <location>
        <begin position="179"/>
        <end position="310"/>
    </location>
</feature>
<gene>
    <name evidence="3" type="ORF">MNOR_LOCUS13303</name>
</gene>
<dbReference type="Gene3D" id="2.60.40.640">
    <property type="match status" value="2"/>
</dbReference>
<sequence length="447" mass="50575">MAPNINVLWDNSSMLYFPGQPITGRVQVNSVEIIYAKAIKLEFKGFCKVHWTEEKTEEVGTGENRRQKTRTEHYNNYEEYYKERCCIWQDNTNYNQLPAGTHTFKFDFDIPDNSPSSFRSEHGKVQHELEVKIEVPNGEDIKKIVPYSVNDVYDLNRDQNSLLPIEKNKHKTVCCLCCRSGPISLVLRVPRIGYVPGEEIIINAECTNMSRRLVKKSKIEIKQKVIHHADDGSTKDISRVIAEKKRPKIDAGDSDIWSGERLLVPAVPPSHLQHCKHIVISYFLTFSLDIADTLCDLSTTSPIIIGTIPLQQNFSNFSPTPALPQVLPNAPPVGLSRPTPEPNNIRKLVPGLLTKPKPVSHMPVQPIPSAYNPNSSAWSRIPENSEISPSAPLLPEMQDYPNIPPPTYSHCAFGLKKHDDDADDFDYVPRYVSYDLHNRQQTAADNN</sequence>
<comment type="caution">
    <text evidence="3">The sequence shown here is derived from an EMBL/GenBank/DDBJ whole genome shotgun (WGS) entry which is preliminary data.</text>
</comment>
<dbReference type="SUPFAM" id="SSF81296">
    <property type="entry name" value="E set domains"/>
    <property type="match status" value="2"/>
</dbReference>
<dbReference type="PANTHER" id="PTHR11188:SF176">
    <property type="entry name" value="ARRESTIN DOMAIN-CONTAINING PROTEIN 1"/>
    <property type="match status" value="1"/>
</dbReference>
<dbReference type="GO" id="GO:0005737">
    <property type="term" value="C:cytoplasm"/>
    <property type="evidence" value="ECO:0007669"/>
    <property type="project" value="TreeGrafter"/>
</dbReference>
<evidence type="ECO:0000259" key="2">
    <source>
        <dbReference type="SMART" id="SM01017"/>
    </source>
</evidence>
<dbReference type="InterPro" id="IPR011022">
    <property type="entry name" value="Arrestin_C-like"/>
</dbReference>
<dbReference type="Pfam" id="PF02752">
    <property type="entry name" value="Arrestin_C"/>
    <property type="match status" value="1"/>
</dbReference>
<organism evidence="3 4">
    <name type="scientific">Meganyctiphanes norvegica</name>
    <name type="common">Northern krill</name>
    <name type="synonym">Thysanopoda norvegica</name>
    <dbReference type="NCBI Taxonomy" id="48144"/>
    <lineage>
        <taxon>Eukaryota</taxon>
        <taxon>Metazoa</taxon>
        <taxon>Ecdysozoa</taxon>
        <taxon>Arthropoda</taxon>
        <taxon>Crustacea</taxon>
        <taxon>Multicrustacea</taxon>
        <taxon>Malacostraca</taxon>
        <taxon>Eumalacostraca</taxon>
        <taxon>Eucarida</taxon>
        <taxon>Euphausiacea</taxon>
        <taxon>Euphausiidae</taxon>
        <taxon>Meganyctiphanes</taxon>
    </lineage>
</organism>
<accession>A0AAV2QMR6</accession>
<evidence type="ECO:0000313" key="3">
    <source>
        <dbReference type="EMBL" id="CAL4087777.1"/>
    </source>
</evidence>
<proteinExistence type="inferred from homology"/>
<evidence type="ECO:0000313" key="4">
    <source>
        <dbReference type="Proteomes" id="UP001497623"/>
    </source>
</evidence>
<keyword evidence="4" id="KW-1185">Reference proteome</keyword>
<name>A0AAV2QMR6_MEGNR</name>
<dbReference type="InterPro" id="IPR014756">
    <property type="entry name" value="Ig_E-set"/>
</dbReference>
<dbReference type="SMART" id="SM01017">
    <property type="entry name" value="Arrestin_C"/>
    <property type="match status" value="1"/>
</dbReference>
<dbReference type="Proteomes" id="UP001497623">
    <property type="component" value="Unassembled WGS sequence"/>
</dbReference>
<protein>
    <recommendedName>
        <fullName evidence="2">Arrestin C-terminal-like domain-containing protein</fullName>
    </recommendedName>
</protein>